<feature type="region of interest" description="Disordered" evidence="1">
    <location>
        <begin position="49"/>
        <end position="93"/>
    </location>
</feature>
<dbReference type="Proteomes" id="UP000622533">
    <property type="component" value="Unassembled WGS sequence"/>
</dbReference>
<reference evidence="3" key="1">
    <citation type="submission" date="2020-10" db="EMBL/GenBank/DDBJ databases">
        <authorList>
            <person name="Castelo-Branco R."/>
            <person name="Eusebio N."/>
            <person name="Adriana R."/>
            <person name="Vieira A."/>
            <person name="Brugerolle De Fraissinette N."/>
            <person name="Rezende De Castro R."/>
            <person name="Schneider M.P."/>
            <person name="Vasconcelos V."/>
            <person name="Leao P.N."/>
        </authorList>
    </citation>
    <scope>NUCLEOTIDE SEQUENCE</scope>
    <source>
        <strain evidence="3">LEGE 12446</strain>
    </source>
</reference>
<accession>A0A8J6ZSS4</accession>
<keyword evidence="4" id="KW-1185">Reference proteome</keyword>
<evidence type="ECO:0000256" key="1">
    <source>
        <dbReference type="SAM" id="MobiDB-lite"/>
    </source>
</evidence>
<evidence type="ECO:0000313" key="3">
    <source>
        <dbReference type="EMBL" id="MBE9022523.1"/>
    </source>
</evidence>
<evidence type="ECO:0000313" key="4">
    <source>
        <dbReference type="Proteomes" id="UP000622533"/>
    </source>
</evidence>
<comment type="caution">
    <text evidence="3">The sequence shown here is derived from an EMBL/GenBank/DDBJ whole genome shotgun (WGS) entry which is preliminary data.</text>
</comment>
<name>A0A8J6ZSS4_DESMC</name>
<dbReference type="EMBL" id="JADEXS010000085">
    <property type="protein sequence ID" value="MBE9022523.1"/>
    <property type="molecule type" value="Genomic_DNA"/>
</dbReference>
<dbReference type="InterPro" id="IPR025295">
    <property type="entry name" value="eCIS_core_dom"/>
</dbReference>
<organism evidence="3 4">
    <name type="scientific">Desmonostoc muscorum LEGE 12446</name>
    <dbReference type="NCBI Taxonomy" id="1828758"/>
    <lineage>
        <taxon>Bacteria</taxon>
        <taxon>Bacillati</taxon>
        <taxon>Cyanobacteriota</taxon>
        <taxon>Cyanophyceae</taxon>
        <taxon>Nostocales</taxon>
        <taxon>Nostocaceae</taxon>
        <taxon>Desmonostoc</taxon>
    </lineage>
</organism>
<protein>
    <submittedName>
        <fullName evidence="3">DUF4157 domain-containing protein</fullName>
    </submittedName>
</protein>
<sequence length="456" mass="50625">MTVGEPGDKYEQEADWVANQVMRMVVPNKLNAPSTQPIQNSLQRKCAACEEEEKVQTKPSLEPATDDGLQAGDNIESRLNSSKGGGSSLPDEVRSFMEPRFGADFTSVRVHTDSYAVQMNRELGAQSFTHGSDVYFGAGKSPGNNELMAHELTHVVQQIKGTQVKKSLNQPNAQLECSECELNKEMLQEEPEIQRQATESLIIQRATDDPSLQAGIYISKLLGGNPYATALVNCLLRISPTLGLFTLYRIIRIFTAPPENQLRLFNELMMSDFPLLAHGTTICNCIPPHWIADYARQVLAPYPDAVANFDHYLTGGGAPFDNNVAKMFREDAGVKSKMESLLANTTETEGKLDDPIKQFDYTTKNWLYALGGIDTFFFKIYDDNSARQKNTDVNDGTALVDLELSDPYEWHPDERRADPCLHTGMELMKASGAQDFLVIGANVVRLKLPAKKIPKL</sequence>
<feature type="domain" description="eCIS core" evidence="2">
    <location>
        <begin position="89"/>
        <end position="160"/>
    </location>
</feature>
<gene>
    <name evidence="3" type="ORF">IQ276_08820</name>
</gene>
<evidence type="ECO:0000259" key="2">
    <source>
        <dbReference type="Pfam" id="PF13699"/>
    </source>
</evidence>
<dbReference type="Pfam" id="PF13699">
    <property type="entry name" value="eCIS_core"/>
    <property type="match status" value="1"/>
</dbReference>
<proteinExistence type="predicted"/>
<dbReference type="AlphaFoldDB" id="A0A8J6ZSS4"/>